<dbReference type="eggNOG" id="ENOG5033YAQ">
    <property type="taxonomic scope" value="Bacteria"/>
</dbReference>
<dbReference type="Gene3D" id="3.30.70.2390">
    <property type="match status" value="1"/>
</dbReference>
<feature type="region of interest" description="Disordered" evidence="1">
    <location>
        <begin position="262"/>
        <end position="285"/>
    </location>
</feature>
<organism evidence="4 5">
    <name type="scientific">Austwickia chelonae NBRC 105200</name>
    <dbReference type="NCBI Taxonomy" id="1184607"/>
    <lineage>
        <taxon>Bacteria</taxon>
        <taxon>Bacillati</taxon>
        <taxon>Actinomycetota</taxon>
        <taxon>Actinomycetes</taxon>
        <taxon>Micrococcales</taxon>
        <taxon>Dermatophilaceae</taxon>
        <taxon>Austwickia</taxon>
    </lineage>
</organism>
<dbReference type="Proteomes" id="UP000008495">
    <property type="component" value="Unassembled WGS sequence"/>
</dbReference>
<accession>K6V8K4</accession>
<evidence type="ECO:0000313" key="5">
    <source>
        <dbReference type="Proteomes" id="UP000008495"/>
    </source>
</evidence>
<evidence type="ECO:0000313" key="4">
    <source>
        <dbReference type="EMBL" id="GAB78528.1"/>
    </source>
</evidence>
<feature type="domain" description="LytR/CpsA/Psr regulator C-terminal" evidence="3">
    <location>
        <begin position="168"/>
        <end position="256"/>
    </location>
</feature>
<sequence>MELREVLSDPEKRRIAGIIAFVLTPGIIVGLGIWGTSYAISSSFPEKPSCQPTKVQGPIQNSFVTNVVNASDAGGVATAVSKELPLRDFQTGEVGNDNIIERAGKVSGVGEIRFGPQGFDQALVTRKLLMPDAKLIKDFREGTTVDLVIGPDFKGLAPHDGPLVRRTDVVVNVYNTTYFEGLASQTAEGLVGFGFRQGKVGLDPQRSWITEIAAIRYGPDAETAAKLLQEAVPGSTLQLEAGKPGTSIDLLIGMKWKGLGPADKLTPQEPKKPLGPIEVERPCLK</sequence>
<comment type="caution">
    <text evidence="4">The sequence shown here is derived from an EMBL/GenBank/DDBJ whole genome shotgun (WGS) entry which is preliminary data.</text>
</comment>
<evidence type="ECO:0000256" key="1">
    <source>
        <dbReference type="SAM" id="MobiDB-lite"/>
    </source>
</evidence>
<evidence type="ECO:0000256" key="2">
    <source>
        <dbReference type="SAM" id="Phobius"/>
    </source>
</evidence>
<dbReference type="InterPro" id="IPR027381">
    <property type="entry name" value="LytR/CpsA/Psr_C"/>
</dbReference>
<dbReference type="STRING" id="100225.SAMN05421595_2804"/>
<keyword evidence="5" id="KW-1185">Reference proteome</keyword>
<feature type="domain" description="LytR/CpsA/Psr regulator C-terminal" evidence="3">
    <location>
        <begin position="66"/>
        <end position="153"/>
    </location>
</feature>
<dbReference type="EMBL" id="BAGZ01000009">
    <property type="protein sequence ID" value="GAB78528.1"/>
    <property type="molecule type" value="Genomic_DNA"/>
</dbReference>
<proteinExistence type="predicted"/>
<evidence type="ECO:0000259" key="3">
    <source>
        <dbReference type="Pfam" id="PF13399"/>
    </source>
</evidence>
<gene>
    <name evidence="4" type="ORF">AUCHE_09_01330</name>
</gene>
<keyword evidence="2" id="KW-0472">Membrane</keyword>
<feature type="transmembrane region" description="Helical" evidence="2">
    <location>
        <begin position="15"/>
        <end position="40"/>
    </location>
</feature>
<dbReference type="Pfam" id="PF13399">
    <property type="entry name" value="LytR_C"/>
    <property type="match status" value="2"/>
</dbReference>
<protein>
    <recommendedName>
        <fullName evidence="3">LytR/CpsA/Psr regulator C-terminal domain-containing protein</fullName>
    </recommendedName>
</protein>
<dbReference type="AlphaFoldDB" id="K6V8K4"/>
<name>K6V8K4_9MICO</name>
<keyword evidence="2" id="KW-1133">Transmembrane helix</keyword>
<reference evidence="4 5" key="1">
    <citation type="submission" date="2012-08" db="EMBL/GenBank/DDBJ databases">
        <title>Whole genome shotgun sequence of Austwickia chelonae NBRC 105200.</title>
        <authorList>
            <person name="Yoshida I."/>
            <person name="Hosoyama A."/>
            <person name="Tsuchikane K."/>
            <person name="Katsumata H."/>
            <person name="Ando Y."/>
            <person name="Ohji S."/>
            <person name="Hamada M."/>
            <person name="Tamura T."/>
            <person name="Yamazoe A."/>
            <person name="Yamazaki S."/>
            <person name="Fujita N."/>
        </authorList>
    </citation>
    <scope>NUCLEOTIDE SEQUENCE [LARGE SCALE GENOMIC DNA]</scope>
    <source>
        <strain evidence="4 5">NBRC 105200</strain>
    </source>
</reference>
<keyword evidence="2" id="KW-0812">Transmembrane</keyword>